<sequence length="287" mass="33060">MATVMEAVRKRLPKTPTDWFSFCFLLSGMHGVFVFEVFVVLPFLYKDVTEFSLMYYIHILAALFIYVNTLGNVIMVMITEAGTRGLVLPVILKPGWRFCSVCECNAPPRSYHCNTCRTCVLRRDHHCVFTGCCIGHKNQRYFVVMVLYFWIAALYATIMNVDLVYHLFGEFSLKTLFVLFLPLLAWMFRVIETVTMTMAFMISLCLIVCLLTLALLGYHLLNVINGQTVFEKTHRIRDYDLGPVNNLKVVFGKNWAICWLFPLIPSPLLGNGLEFPKKNEIESEKDM</sequence>
<dbReference type="PROSITE" id="PS50216">
    <property type="entry name" value="DHHC"/>
    <property type="match status" value="1"/>
</dbReference>
<accession>A0ABD0JUM6</accession>
<keyword evidence="5 7" id="KW-0472">Membrane</keyword>
<evidence type="ECO:0000259" key="8">
    <source>
        <dbReference type="Pfam" id="PF01529"/>
    </source>
</evidence>
<keyword evidence="10" id="KW-1185">Reference proteome</keyword>
<evidence type="ECO:0000256" key="5">
    <source>
        <dbReference type="ARBA" id="ARBA00023136"/>
    </source>
</evidence>
<comment type="subcellular location">
    <subcellularLocation>
        <location evidence="1">Membrane</location>
        <topology evidence="1">Multi-pass membrane protein</topology>
    </subcellularLocation>
</comment>
<proteinExistence type="inferred from homology"/>
<feature type="transmembrane region" description="Helical" evidence="7">
    <location>
        <begin position="19"/>
        <end position="43"/>
    </location>
</feature>
<dbReference type="InterPro" id="IPR001594">
    <property type="entry name" value="Palmitoyltrfase_DHHC"/>
</dbReference>
<evidence type="ECO:0000256" key="4">
    <source>
        <dbReference type="ARBA" id="ARBA00022989"/>
    </source>
</evidence>
<feature type="transmembrane region" description="Helical" evidence="7">
    <location>
        <begin position="198"/>
        <end position="221"/>
    </location>
</feature>
<dbReference type="AlphaFoldDB" id="A0ABD0JUM6"/>
<feature type="transmembrane region" description="Helical" evidence="7">
    <location>
        <begin position="141"/>
        <end position="159"/>
    </location>
</feature>
<comment type="caution">
    <text evidence="9">The sequence shown here is derived from an EMBL/GenBank/DDBJ whole genome shotgun (WGS) entry which is preliminary data.</text>
</comment>
<dbReference type="InterPro" id="IPR039859">
    <property type="entry name" value="PFA4/ZDH16/20/ERF2-like"/>
</dbReference>
<dbReference type="EMBL" id="JACVVK020000317">
    <property type="protein sequence ID" value="KAK7478762.1"/>
    <property type="molecule type" value="Genomic_DNA"/>
</dbReference>
<protein>
    <recommendedName>
        <fullName evidence="7">Palmitoyltransferase</fullName>
        <ecNumber evidence="7">2.3.1.225</ecNumber>
    </recommendedName>
</protein>
<comment type="domain">
    <text evidence="7">The DHHC domain is required for palmitoyltransferase activity.</text>
</comment>
<feature type="transmembrane region" description="Helical" evidence="7">
    <location>
        <begin position="55"/>
        <end position="78"/>
    </location>
</feature>
<dbReference type="Proteomes" id="UP001519460">
    <property type="component" value="Unassembled WGS sequence"/>
</dbReference>
<comment type="similarity">
    <text evidence="7">Belongs to the DHHC palmitoyltransferase family.</text>
</comment>
<keyword evidence="6 7" id="KW-0012">Acyltransferase</keyword>
<evidence type="ECO:0000256" key="1">
    <source>
        <dbReference type="ARBA" id="ARBA00004141"/>
    </source>
</evidence>
<feature type="domain" description="Palmitoyltransferase DHHC" evidence="8">
    <location>
        <begin position="96"/>
        <end position="234"/>
    </location>
</feature>
<evidence type="ECO:0000256" key="2">
    <source>
        <dbReference type="ARBA" id="ARBA00022679"/>
    </source>
</evidence>
<dbReference type="Pfam" id="PF01529">
    <property type="entry name" value="DHHC"/>
    <property type="match status" value="1"/>
</dbReference>
<dbReference type="PANTHER" id="PTHR12246">
    <property type="entry name" value="PALMITOYLTRANSFERASE ZDHHC16"/>
    <property type="match status" value="1"/>
</dbReference>
<reference evidence="9 10" key="1">
    <citation type="journal article" date="2023" name="Sci. Data">
        <title>Genome assembly of the Korean intertidal mud-creeper Batillaria attramentaria.</title>
        <authorList>
            <person name="Patra A.K."/>
            <person name="Ho P.T."/>
            <person name="Jun S."/>
            <person name="Lee S.J."/>
            <person name="Kim Y."/>
            <person name="Won Y.J."/>
        </authorList>
    </citation>
    <scope>NUCLEOTIDE SEQUENCE [LARGE SCALE GENOMIC DNA]</scope>
    <source>
        <strain evidence="9">Wonlab-2016</strain>
    </source>
</reference>
<evidence type="ECO:0000313" key="9">
    <source>
        <dbReference type="EMBL" id="KAK7478762.1"/>
    </source>
</evidence>
<name>A0ABD0JUM6_9CAEN</name>
<evidence type="ECO:0000256" key="3">
    <source>
        <dbReference type="ARBA" id="ARBA00022692"/>
    </source>
</evidence>
<organism evidence="9 10">
    <name type="scientific">Batillaria attramentaria</name>
    <dbReference type="NCBI Taxonomy" id="370345"/>
    <lineage>
        <taxon>Eukaryota</taxon>
        <taxon>Metazoa</taxon>
        <taxon>Spiralia</taxon>
        <taxon>Lophotrochozoa</taxon>
        <taxon>Mollusca</taxon>
        <taxon>Gastropoda</taxon>
        <taxon>Caenogastropoda</taxon>
        <taxon>Sorbeoconcha</taxon>
        <taxon>Cerithioidea</taxon>
        <taxon>Batillariidae</taxon>
        <taxon>Batillaria</taxon>
    </lineage>
</organism>
<dbReference type="GO" id="GO:0016020">
    <property type="term" value="C:membrane"/>
    <property type="evidence" value="ECO:0007669"/>
    <property type="project" value="UniProtKB-SubCell"/>
</dbReference>
<comment type="catalytic activity">
    <reaction evidence="7">
        <text>L-cysteinyl-[protein] + hexadecanoyl-CoA = S-hexadecanoyl-L-cysteinyl-[protein] + CoA</text>
        <dbReference type="Rhea" id="RHEA:36683"/>
        <dbReference type="Rhea" id="RHEA-COMP:10131"/>
        <dbReference type="Rhea" id="RHEA-COMP:11032"/>
        <dbReference type="ChEBI" id="CHEBI:29950"/>
        <dbReference type="ChEBI" id="CHEBI:57287"/>
        <dbReference type="ChEBI" id="CHEBI:57379"/>
        <dbReference type="ChEBI" id="CHEBI:74151"/>
        <dbReference type="EC" id="2.3.1.225"/>
    </reaction>
</comment>
<keyword evidence="2 7" id="KW-0808">Transferase</keyword>
<keyword evidence="3 7" id="KW-0812">Transmembrane</keyword>
<feature type="transmembrane region" description="Helical" evidence="7">
    <location>
        <begin position="171"/>
        <end position="191"/>
    </location>
</feature>
<evidence type="ECO:0000313" key="10">
    <source>
        <dbReference type="Proteomes" id="UP001519460"/>
    </source>
</evidence>
<evidence type="ECO:0000256" key="6">
    <source>
        <dbReference type="ARBA" id="ARBA00023315"/>
    </source>
</evidence>
<dbReference type="EC" id="2.3.1.225" evidence="7"/>
<keyword evidence="4 7" id="KW-1133">Transmembrane helix</keyword>
<dbReference type="GO" id="GO:0019706">
    <property type="term" value="F:protein-cysteine S-palmitoyltransferase activity"/>
    <property type="evidence" value="ECO:0007669"/>
    <property type="project" value="UniProtKB-EC"/>
</dbReference>
<gene>
    <name evidence="9" type="ORF">BaRGS_00029973</name>
</gene>
<evidence type="ECO:0000256" key="7">
    <source>
        <dbReference type="RuleBase" id="RU079119"/>
    </source>
</evidence>